<protein>
    <submittedName>
        <fullName evidence="2">Uncharacterized protein</fullName>
    </submittedName>
</protein>
<feature type="region of interest" description="Disordered" evidence="1">
    <location>
        <begin position="77"/>
        <end position="111"/>
    </location>
</feature>
<feature type="compositionally biased region" description="Basic and acidic residues" evidence="1">
    <location>
        <begin position="274"/>
        <end position="284"/>
    </location>
</feature>
<organism evidence="2 3">
    <name type="scientific">Miscanthus lutarioriparius</name>
    <dbReference type="NCBI Taxonomy" id="422564"/>
    <lineage>
        <taxon>Eukaryota</taxon>
        <taxon>Viridiplantae</taxon>
        <taxon>Streptophyta</taxon>
        <taxon>Embryophyta</taxon>
        <taxon>Tracheophyta</taxon>
        <taxon>Spermatophyta</taxon>
        <taxon>Magnoliopsida</taxon>
        <taxon>Liliopsida</taxon>
        <taxon>Poales</taxon>
        <taxon>Poaceae</taxon>
        <taxon>PACMAD clade</taxon>
        <taxon>Panicoideae</taxon>
        <taxon>Andropogonodae</taxon>
        <taxon>Andropogoneae</taxon>
        <taxon>Saccharinae</taxon>
        <taxon>Miscanthus</taxon>
    </lineage>
</organism>
<evidence type="ECO:0000313" key="3">
    <source>
        <dbReference type="Proteomes" id="UP000604825"/>
    </source>
</evidence>
<accession>A0A811Q657</accession>
<evidence type="ECO:0000313" key="2">
    <source>
        <dbReference type="EMBL" id="CAD6250935.1"/>
    </source>
</evidence>
<reference evidence="2" key="1">
    <citation type="submission" date="2020-10" db="EMBL/GenBank/DDBJ databases">
        <authorList>
            <person name="Han B."/>
            <person name="Lu T."/>
            <person name="Zhao Q."/>
            <person name="Huang X."/>
            <person name="Zhao Y."/>
        </authorList>
    </citation>
    <scope>NUCLEOTIDE SEQUENCE</scope>
</reference>
<keyword evidence="3" id="KW-1185">Reference proteome</keyword>
<comment type="caution">
    <text evidence="2">The sequence shown here is derived from an EMBL/GenBank/DDBJ whole genome shotgun (WGS) entry which is preliminary data.</text>
</comment>
<dbReference type="AlphaFoldDB" id="A0A811Q657"/>
<gene>
    <name evidence="2" type="ORF">NCGR_LOCUS34702</name>
</gene>
<feature type="region of interest" description="Disordered" evidence="1">
    <location>
        <begin position="234"/>
        <end position="265"/>
    </location>
</feature>
<feature type="region of interest" description="Disordered" evidence="1">
    <location>
        <begin position="272"/>
        <end position="291"/>
    </location>
</feature>
<dbReference type="OrthoDB" id="694469at2759"/>
<feature type="compositionally biased region" description="Polar residues" evidence="1">
    <location>
        <begin position="256"/>
        <end position="265"/>
    </location>
</feature>
<evidence type="ECO:0000256" key="1">
    <source>
        <dbReference type="SAM" id="MobiDB-lite"/>
    </source>
</evidence>
<dbReference type="GO" id="GO:0006508">
    <property type="term" value="P:proteolysis"/>
    <property type="evidence" value="ECO:0007669"/>
    <property type="project" value="InterPro"/>
</dbReference>
<name>A0A811Q657_9POAL</name>
<dbReference type="GO" id="GO:0004190">
    <property type="term" value="F:aspartic-type endopeptidase activity"/>
    <property type="evidence" value="ECO:0007669"/>
    <property type="project" value="InterPro"/>
</dbReference>
<dbReference type="InterPro" id="IPR001969">
    <property type="entry name" value="Aspartic_peptidase_AS"/>
</dbReference>
<dbReference type="Proteomes" id="UP000604825">
    <property type="component" value="Unassembled WGS sequence"/>
</dbReference>
<dbReference type="PROSITE" id="PS00141">
    <property type="entry name" value="ASP_PROTEASE"/>
    <property type="match status" value="1"/>
</dbReference>
<proteinExistence type="predicted"/>
<sequence>MASPEEQFGQILALLGENSKGIADLQSSMVEMRALRTDINTRKPQVDNHVIELEHVAATLELGEGIVTIARPSPTVVREDTSASASPKMLGSAHLEPTPHGAASGSIDDGKGNLHRGPEFGVVYTAIPQPALVTGATNLPNSPALQLNLLGPEHRGLTLDLNAAMPQLKYIEHFSDIVHQLLIHNPNMEASIITNRFIDGLRDDIKAVVIVHRPPDLDTASSIALMQEEVTTGSSKKDFRRTDSSNYNKKNMVENGRNSMPLTPNHTRVATQANEDRRTNEAIKPKTPPDALSELNEKWGPGHKCPKTVSLHAVEELWRFYDAAQEPPDHTEYDSGDDPMTVSIQAVKGTESNKTVRLMGYLASQNAYMLVDSGSTTSFISQQLASHISGHSALEQPVQVKQSSPMQVHWQDKWLQFKKGDELITLKGITSEATSGPLLSVTQLAALSKDDAILYQVQLKPANDNSLLTEPLPTEIKQLVSEFADAKPERVPYPGLLSPLPVLEGAWQVVSLDFIEGSSGDFGPSPTLSQQQDDSESARSLVPYTFGDVHLGRSSPVRRLGVKPSFKEGGVLQD</sequence>
<dbReference type="EMBL" id="CAJGYO010000008">
    <property type="protein sequence ID" value="CAD6250935.1"/>
    <property type="molecule type" value="Genomic_DNA"/>
</dbReference>